<dbReference type="Pfam" id="PF12796">
    <property type="entry name" value="Ank_2"/>
    <property type="match status" value="1"/>
</dbReference>
<dbReference type="VEuPathDB" id="FungiDB:CDV56_102604"/>
<reference evidence="4" key="1">
    <citation type="submission" date="2018-08" db="EMBL/GenBank/DDBJ databases">
        <title>Draft genome sequence of azole-resistant Aspergillus thermomutatus (Neosartorya pseudofischeri) strain HMR AF 39, isolated from a human nasal aspirate.</title>
        <authorList>
            <person name="Parent-Michaud M."/>
            <person name="Dufresne P.J."/>
            <person name="Fournier E."/>
            <person name="Martineau C."/>
            <person name="Moreira S."/>
            <person name="Perkins V."/>
            <person name="De Repentigny L."/>
            <person name="Dufresne S.F."/>
        </authorList>
    </citation>
    <scope>NUCLEOTIDE SEQUENCE [LARGE SCALE GENOMIC DNA]</scope>
    <source>
        <strain evidence="4">HMR AF 39</strain>
    </source>
</reference>
<dbReference type="PROSITE" id="PS50088">
    <property type="entry name" value="ANK_REPEAT"/>
    <property type="match status" value="2"/>
</dbReference>
<feature type="repeat" description="ANK" evidence="3">
    <location>
        <begin position="5"/>
        <end position="37"/>
    </location>
</feature>
<proteinExistence type="predicted"/>
<evidence type="ECO:0000256" key="1">
    <source>
        <dbReference type="ARBA" id="ARBA00022737"/>
    </source>
</evidence>
<gene>
    <name evidence="4" type="ORF">CDV56_102604</name>
</gene>
<organism evidence="4 5">
    <name type="scientific">Aspergillus thermomutatus</name>
    <name type="common">Neosartorya pseudofischeri</name>
    <dbReference type="NCBI Taxonomy" id="41047"/>
    <lineage>
        <taxon>Eukaryota</taxon>
        <taxon>Fungi</taxon>
        <taxon>Dikarya</taxon>
        <taxon>Ascomycota</taxon>
        <taxon>Pezizomycotina</taxon>
        <taxon>Eurotiomycetes</taxon>
        <taxon>Eurotiomycetidae</taxon>
        <taxon>Eurotiales</taxon>
        <taxon>Aspergillaceae</taxon>
        <taxon>Aspergillus</taxon>
        <taxon>Aspergillus subgen. Fumigati</taxon>
    </lineage>
</organism>
<name>A0A397GFQ3_ASPTH</name>
<keyword evidence="1" id="KW-0677">Repeat</keyword>
<dbReference type="EMBL" id="NKHU02000192">
    <property type="protein sequence ID" value="RHZ48634.1"/>
    <property type="molecule type" value="Genomic_DNA"/>
</dbReference>
<feature type="repeat" description="ANK" evidence="3">
    <location>
        <begin position="72"/>
        <end position="105"/>
    </location>
</feature>
<dbReference type="RefSeq" id="XP_026612068.1">
    <property type="nucleotide sequence ID" value="XM_026756223.1"/>
</dbReference>
<dbReference type="InterPro" id="IPR002110">
    <property type="entry name" value="Ankyrin_rpt"/>
</dbReference>
<comment type="caution">
    <text evidence="4">The sequence shown here is derived from an EMBL/GenBank/DDBJ whole genome shotgun (WGS) entry which is preliminary data.</text>
</comment>
<dbReference type="STRING" id="41047.A0A397GFQ3"/>
<keyword evidence="5" id="KW-1185">Reference proteome</keyword>
<accession>A0A397GFQ3</accession>
<dbReference type="AlphaFoldDB" id="A0A397GFQ3"/>
<dbReference type="Proteomes" id="UP000215305">
    <property type="component" value="Unassembled WGS sequence"/>
</dbReference>
<dbReference type="SMART" id="SM00248">
    <property type="entry name" value="ANK"/>
    <property type="match status" value="3"/>
</dbReference>
<dbReference type="PROSITE" id="PS50297">
    <property type="entry name" value="ANK_REP_REGION"/>
    <property type="match status" value="1"/>
</dbReference>
<dbReference type="PANTHER" id="PTHR24171">
    <property type="entry name" value="ANKYRIN REPEAT DOMAIN-CONTAINING PROTEIN 39-RELATED"/>
    <property type="match status" value="1"/>
</dbReference>
<evidence type="ECO:0000256" key="2">
    <source>
        <dbReference type="ARBA" id="ARBA00023043"/>
    </source>
</evidence>
<dbReference type="Gene3D" id="1.25.40.20">
    <property type="entry name" value="Ankyrin repeat-containing domain"/>
    <property type="match status" value="1"/>
</dbReference>
<evidence type="ECO:0000313" key="5">
    <source>
        <dbReference type="Proteomes" id="UP000215305"/>
    </source>
</evidence>
<sequence length="133" mass="14105">MGARSSSNTLAWAAANGHAGVVRLLLEKGANVDSKHDGERTPLSWAAAYRHETVASLLIDTGRVDPDSRSHYGRTPLSWAAANGHEGVAESLLINDGVNSRVVDDLWSNATGLSSQEWARVNRKAAGLDTSSV</sequence>
<keyword evidence="2 3" id="KW-0040">ANK repeat</keyword>
<dbReference type="OrthoDB" id="366390at2759"/>
<dbReference type="SUPFAM" id="SSF48403">
    <property type="entry name" value="Ankyrin repeat"/>
    <property type="match status" value="1"/>
</dbReference>
<dbReference type="InterPro" id="IPR036770">
    <property type="entry name" value="Ankyrin_rpt-contain_sf"/>
</dbReference>
<evidence type="ECO:0000256" key="3">
    <source>
        <dbReference type="PROSITE-ProRule" id="PRU00023"/>
    </source>
</evidence>
<protein>
    <submittedName>
        <fullName evidence="4">Uncharacterized protein</fullName>
    </submittedName>
</protein>
<evidence type="ECO:0000313" key="4">
    <source>
        <dbReference type="EMBL" id="RHZ48634.1"/>
    </source>
</evidence>
<dbReference type="GeneID" id="38124578"/>